<keyword evidence="9" id="KW-1185">Reference proteome</keyword>
<keyword evidence="3 5" id="KW-0863">Zinc-finger</keyword>
<evidence type="ECO:0000313" key="8">
    <source>
        <dbReference type="EnsemblMetazoa" id="XP_022658628"/>
    </source>
</evidence>
<dbReference type="FunCoup" id="A0A7M7K6X5">
    <property type="interactions" value="2039"/>
</dbReference>
<dbReference type="GO" id="GO:0000139">
    <property type="term" value="C:Golgi membrane"/>
    <property type="evidence" value="ECO:0007669"/>
    <property type="project" value="TreeGrafter"/>
</dbReference>
<dbReference type="InterPro" id="IPR038508">
    <property type="entry name" value="ArfGAP_dom_sf"/>
</dbReference>
<dbReference type="CTD" id="55738"/>
<dbReference type="PROSITE" id="PS50115">
    <property type="entry name" value="ARFGAP"/>
    <property type="match status" value="1"/>
</dbReference>
<proteinExistence type="predicted"/>
<dbReference type="EnsemblMetazoa" id="XM_022802893">
    <property type="protein sequence ID" value="XP_022658628"/>
    <property type="gene ID" value="LOC111249264"/>
</dbReference>
<organism evidence="8 9">
    <name type="scientific">Varroa destructor</name>
    <name type="common">Honeybee mite</name>
    <dbReference type="NCBI Taxonomy" id="109461"/>
    <lineage>
        <taxon>Eukaryota</taxon>
        <taxon>Metazoa</taxon>
        <taxon>Ecdysozoa</taxon>
        <taxon>Arthropoda</taxon>
        <taxon>Chelicerata</taxon>
        <taxon>Arachnida</taxon>
        <taxon>Acari</taxon>
        <taxon>Parasitiformes</taxon>
        <taxon>Mesostigmata</taxon>
        <taxon>Gamasina</taxon>
        <taxon>Dermanyssoidea</taxon>
        <taxon>Varroidae</taxon>
        <taxon>Varroa</taxon>
    </lineage>
</organism>
<evidence type="ECO:0000256" key="1">
    <source>
        <dbReference type="ARBA" id="ARBA00022468"/>
    </source>
</evidence>
<dbReference type="SUPFAM" id="SSF57863">
    <property type="entry name" value="ArfGap/RecO-like zinc finger"/>
    <property type="match status" value="1"/>
</dbReference>
<evidence type="ECO:0000256" key="5">
    <source>
        <dbReference type="PROSITE-ProRule" id="PRU00288"/>
    </source>
</evidence>
<dbReference type="Proteomes" id="UP000594260">
    <property type="component" value="Unplaced"/>
</dbReference>
<dbReference type="RefSeq" id="XP_022658636.1">
    <property type="nucleotide sequence ID" value="XM_022802901.1"/>
</dbReference>
<dbReference type="GO" id="GO:0030100">
    <property type="term" value="P:regulation of endocytosis"/>
    <property type="evidence" value="ECO:0007669"/>
    <property type="project" value="TreeGrafter"/>
</dbReference>
<dbReference type="OrthoDB" id="983479at2759"/>
<evidence type="ECO:0000256" key="4">
    <source>
        <dbReference type="ARBA" id="ARBA00022833"/>
    </source>
</evidence>
<dbReference type="GeneID" id="111249264"/>
<feature type="region of interest" description="Disordered" evidence="6">
    <location>
        <begin position="339"/>
        <end position="402"/>
    </location>
</feature>
<keyword evidence="1" id="KW-0343">GTPase activation</keyword>
<dbReference type="InParanoid" id="A0A7M7K6X5"/>
<dbReference type="RefSeq" id="XP_022658628.1">
    <property type="nucleotide sequence ID" value="XM_022802893.1"/>
</dbReference>
<dbReference type="InterPro" id="IPR037278">
    <property type="entry name" value="ARFGAP/RecO"/>
</dbReference>
<dbReference type="Gene3D" id="1.10.220.150">
    <property type="entry name" value="Arf GTPase activating protein"/>
    <property type="match status" value="1"/>
</dbReference>
<reference evidence="8" key="1">
    <citation type="submission" date="2021-01" db="UniProtKB">
        <authorList>
            <consortium name="EnsemblMetazoa"/>
        </authorList>
    </citation>
    <scope>IDENTIFICATION</scope>
</reference>
<feature type="compositionally biased region" description="Low complexity" evidence="6">
    <location>
        <begin position="390"/>
        <end position="402"/>
    </location>
</feature>
<dbReference type="SMART" id="SM00105">
    <property type="entry name" value="ArfGap"/>
    <property type="match status" value="1"/>
</dbReference>
<dbReference type="PANTHER" id="PTHR46395:SF1">
    <property type="entry name" value="ADP-RIBOSYLATION FACTOR GTPASE-ACTIVATING PROTEIN 1"/>
    <property type="match status" value="1"/>
</dbReference>
<evidence type="ECO:0000256" key="6">
    <source>
        <dbReference type="SAM" id="MobiDB-lite"/>
    </source>
</evidence>
<dbReference type="Pfam" id="PF01412">
    <property type="entry name" value="ArfGap"/>
    <property type="match status" value="1"/>
</dbReference>
<dbReference type="FunFam" id="1.10.220.150:FF:000014">
    <property type="entry name" value="ADP-ribosylation factor GTPase-activating protein"/>
    <property type="match status" value="1"/>
</dbReference>
<dbReference type="GO" id="GO:0008270">
    <property type="term" value="F:zinc ion binding"/>
    <property type="evidence" value="ECO:0007669"/>
    <property type="project" value="UniProtKB-KW"/>
</dbReference>
<dbReference type="CDD" id="cd08830">
    <property type="entry name" value="ArfGap_ArfGap1"/>
    <property type="match status" value="1"/>
</dbReference>
<sequence length="402" mass="43926">MASPRTRHCLMKLQPQFGNNKCFECGAHNPQWASVSYGVWICLECSGQHRGLGVHLSFVRSITMDKWKDQELEKMQVGGNSRAKEFLEEQDDWSWDMDLRDRYNTKAAALLRDKIATEARGEEWSLETSPARNYQSYAILRKPQSSGKASKAPFGSGIRSGGQASGDWISNGGAYQSISSDEVSRQKDSFFSWVQAENASRPGNLPPSQGGRYSGFGNQVYSPPSVSSAQTPAEQATEMLGSVWSSFSSLAIKVGGAAANKVMEASEVVQQRVKEASLVDSLSNQVSRVADVTRRSVHDITSALAQKAGFEQIAGNDDPRGFRDDSAIGDSHALWDREAIMPKSKSATAGWGSSSYQNDSTSNSNDSSAQPKGRRKPVEKVQEEDGDWGDWGNNDWGGSDKN</sequence>
<evidence type="ECO:0000259" key="7">
    <source>
        <dbReference type="PROSITE" id="PS50115"/>
    </source>
</evidence>
<evidence type="ECO:0000256" key="2">
    <source>
        <dbReference type="ARBA" id="ARBA00022723"/>
    </source>
</evidence>
<keyword evidence="4" id="KW-0862">Zinc</keyword>
<dbReference type="GO" id="GO:0005096">
    <property type="term" value="F:GTPase activator activity"/>
    <property type="evidence" value="ECO:0007669"/>
    <property type="project" value="UniProtKB-KW"/>
</dbReference>
<protein>
    <recommendedName>
        <fullName evidence="7">Arf-GAP domain-containing protein</fullName>
    </recommendedName>
</protein>
<dbReference type="EnsemblMetazoa" id="XM_022802901">
    <property type="protein sequence ID" value="XP_022658636"/>
    <property type="gene ID" value="LOC111249264"/>
</dbReference>
<keyword evidence="2" id="KW-0479">Metal-binding</keyword>
<dbReference type="PRINTS" id="PR00405">
    <property type="entry name" value="REVINTRACTNG"/>
</dbReference>
<accession>A0A7M7K6X5</accession>
<dbReference type="InterPro" id="IPR001164">
    <property type="entry name" value="ArfGAP_dom"/>
</dbReference>
<evidence type="ECO:0000256" key="3">
    <source>
        <dbReference type="ARBA" id="ARBA00022771"/>
    </source>
</evidence>
<dbReference type="AlphaFoldDB" id="A0A7M7K6X5"/>
<dbReference type="GO" id="GO:0032012">
    <property type="term" value="P:regulation of ARF protein signal transduction"/>
    <property type="evidence" value="ECO:0007669"/>
    <property type="project" value="TreeGrafter"/>
</dbReference>
<name>A0A7M7K6X5_VARDE</name>
<dbReference type="KEGG" id="vde:111249264"/>
<feature type="compositionally biased region" description="Low complexity" evidence="6">
    <location>
        <begin position="353"/>
        <end position="368"/>
    </location>
</feature>
<evidence type="ECO:0000313" key="9">
    <source>
        <dbReference type="Proteomes" id="UP000594260"/>
    </source>
</evidence>
<feature type="domain" description="Arf-GAP" evidence="7">
    <location>
        <begin position="7"/>
        <end position="124"/>
    </location>
</feature>
<dbReference type="PANTHER" id="PTHR46395">
    <property type="entry name" value="ADP-RIBOSYLATION FACTOR GTPASE-ACTIVATING PROTEIN 1"/>
    <property type="match status" value="1"/>
</dbReference>